<gene>
    <name evidence="1" type="ORF">HPB50_024514</name>
</gene>
<evidence type="ECO:0000313" key="2">
    <source>
        <dbReference type="Proteomes" id="UP000821845"/>
    </source>
</evidence>
<proteinExistence type="predicted"/>
<accession>A0ACB7TQ33</accession>
<name>A0ACB7TQ33_HYAAI</name>
<keyword evidence="2" id="KW-1185">Reference proteome</keyword>
<comment type="caution">
    <text evidence="1">The sequence shown here is derived from an EMBL/GenBank/DDBJ whole genome shotgun (WGS) entry which is preliminary data.</text>
</comment>
<dbReference type="Proteomes" id="UP000821845">
    <property type="component" value="Chromosome 1"/>
</dbReference>
<evidence type="ECO:0000313" key="1">
    <source>
        <dbReference type="EMBL" id="KAH6948447.1"/>
    </source>
</evidence>
<reference evidence="1" key="1">
    <citation type="submission" date="2020-05" db="EMBL/GenBank/DDBJ databases">
        <title>Large-scale comparative analyses of tick genomes elucidate their genetic diversity and vector capacities.</title>
        <authorList>
            <person name="Jia N."/>
            <person name="Wang J."/>
            <person name="Shi W."/>
            <person name="Du L."/>
            <person name="Sun Y."/>
            <person name="Zhan W."/>
            <person name="Jiang J."/>
            <person name="Wang Q."/>
            <person name="Zhang B."/>
            <person name="Ji P."/>
            <person name="Sakyi L.B."/>
            <person name="Cui X."/>
            <person name="Yuan T."/>
            <person name="Jiang B."/>
            <person name="Yang W."/>
            <person name="Lam T.T.-Y."/>
            <person name="Chang Q."/>
            <person name="Ding S."/>
            <person name="Wang X."/>
            <person name="Zhu J."/>
            <person name="Ruan X."/>
            <person name="Zhao L."/>
            <person name="Wei J."/>
            <person name="Que T."/>
            <person name="Du C."/>
            <person name="Cheng J."/>
            <person name="Dai P."/>
            <person name="Han X."/>
            <person name="Huang E."/>
            <person name="Gao Y."/>
            <person name="Liu J."/>
            <person name="Shao H."/>
            <person name="Ye R."/>
            <person name="Li L."/>
            <person name="Wei W."/>
            <person name="Wang X."/>
            <person name="Wang C."/>
            <person name="Yang T."/>
            <person name="Huo Q."/>
            <person name="Li W."/>
            <person name="Guo W."/>
            <person name="Chen H."/>
            <person name="Zhou L."/>
            <person name="Ni X."/>
            <person name="Tian J."/>
            <person name="Zhou Y."/>
            <person name="Sheng Y."/>
            <person name="Liu T."/>
            <person name="Pan Y."/>
            <person name="Xia L."/>
            <person name="Li J."/>
            <person name="Zhao F."/>
            <person name="Cao W."/>
        </authorList>
    </citation>
    <scope>NUCLEOTIDE SEQUENCE</scope>
    <source>
        <strain evidence="1">Hyas-2018</strain>
    </source>
</reference>
<organism evidence="1 2">
    <name type="scientific">Hyalomma asiaticum</name>
    <name type="common">Tick</name>
    <dbReference type="NCBI Taxonomy" id="266040"/>
    <lineage>
        <taxon>Eukaryota</taxon>
        <taxon>Metazoa</taxon>
        <taxon>Ecdysozoa</taxon>
        <taxon>Arthropoda</taxon>
        <taxon>Chelicerata</taxon>
        <taxon>Arachnida</taxon>
        <taxon>Acari</taxon>
        <taxon>Parasitiformes</taxon>
        <taxon>Ixodida</taxon>
        <taxon>Ixodoidea</taxon>
        <taxon>Ixodidae</taxon>
        <taxon>Hyalomminae</taxon>
        <taxon>Hyalomma</taxon>
    </lineage>
</organism>
<protein>
    <submittedName>
        <fullName evidence="1">Uncharacterized protein</fullName>
    </submittedName>
</protein>
<dbReference type="EMBL" id="CM023481">
    <property type="protein sequence ID" value="KAH6948447.1"/>
    <property type="molecule type" value="Genomic_DNA"/>
</dbReference>
<sequence>MSDRRPPGEELVFVRAFTDDDRRRGPMSRTRPASRRQRESDAHFAPEREATWAQTYVGGCRIWTASGTAVPRQFLQRESTRRTVVPAGTPELLPPSYHFGCCSREYFRTYPGDLVVTTLTPLTASGISATAV</sequence>